<dbReference type="PANTHER" id="PTHR24409">
    <property type="entry name" value="ZINC FINGER PROTEIN 142"/>
    <property type="match status" value="1"/>
</dbReference>
<evidence type="ECO:0000256" key="3">
    <source>
        <dbReference type="ARBA" id="ARBA00022771"/>
    </source>
</evidence>
<evidence type="ECO:0000313" key="9">
    <source>
        <dbReference type="Proteomes" id="UP001302676"/>
    </source>
</evidence>
<evidence type="ECO:0000256" key="1">
    <source>
        <dbReference type="ARBA" id="ARBA00022723"/>
    </source>
</evidence>
<dbReference type="GO" id="GO:0005634">
    <property type="term" value="C:nucleus"/>
    <property type="evidence" value="ECO:0007669"/>
    <property type="project" value="TreeGrafter"/>
</dbReference>
<dbReference type="GO" id="GO:0008270">
    <property type="term" value="F:zinc ion binding"/>
    <property type="evidence" value="ECO:0007669"/>
    <property type="project" value="UniProtKB-KW"/>
</dbReference>
<keyword evidence="2" id="KW-0677">Repeat</keyword>
<keyword evidence="4" id="KW-0862">Zinc</keyword>
<dbReference type="GO" id="GO:0000981">
    <property type="term" value="F:DNA-binding transcription factor activity, RNA polymerase II-specific"/>
    <property type="evidence" value="ECO:0007669"/>
    <property type="project" value="TreeGrafter"/>
</dbReference>
<feature type="domain" description="C2H2-type" evidence="7">
    <location>
        <begin position="235"/>
        <end position="263"/>
    </location>
</feature>
<protein>
    <recommendedName>
        <fullName evidence="7">C2H2-type domain-containing protein</fullName>
    </recommendedName>
</protein>
<name>A0AAN6ZRA8_9PEZI</name>
<sequence length="362" mass="41280">MARLCEECKEEVESGAALRIHYKEQRELGNKHYHCQPCLRLFHTPEGEESHRHEFHAAAQHLRCPGCDDRFTSVSSLIEHIEKDLCKVIKNHDYVARREHKLAFSRELELRNTVPTEMLASLSLKGINTSNLRLDNKKHYDYTPYLSRVKAVSASNSKNGASVAGGDASVKPVNQTATAWDQKKNLFPDAPAPVRLTEIEDRQRLEDNKPAWSEHDPRNPGWKAEKYFVKCLNKYKCPHDRCPKSFKNAAGFRTHLSSAVHTGLIRVQCPRCCRWFDTMTALTAHVESQGIRCDIHKTKGYAEFLDQATAGIVDLAGVHADGTNKYAVTESSRKFFGSEKGSQNSGDNWDNWEEEVWDNEWR</sequence>
<gene>
    <name evidence="8" type="ORF">C8A04DRAFT_9216</name>
</gene>
<keyword evidence="9" id="KW-1185">Reference proteome</keyword>
<reference evidence="8" key="2">
    <citation type="submission" date="2023-05" db="EMBL/GenBank/DDBJ databases">
        <authorList>
            <consortium name="Lawrence Berkeley National Laboratory"/>
            <person name="Steindorff A."/>
            <person name="Hensen N."/>
            <person name="Bonometti L."/>
            <person name="Westerberg I."/>
            <person name="Brannstrom I.O."/>
            <person name="Guillou S."/>
            <person name="Cros-Aarteil S."/>
            <person name="Calhoun S."/>
            <person name="Haridas S."/>
            <person name="Kuo A."/>
            <person name="Mondo S."/>
            <person name="Pangilinan J."/>
            <person name="Riley R."/>
            <person name="Labutti K."/>
            <person name="Andreopoulos B."/>
            <person name="Lipzen A."/>
            <person name="Chen C."/>
            <person name="Yanf M."/>
            <person name="Daum C."/>
            <person name="Ng V."/>
            <person name="Clum A."/>
            <person name="Ohm R."/>
            <person name="Martin F."/>
            <person name="Silar P."/>
            <person name="Natvig D."/>
            <person name="Lalanne C."/>
            <person name="Gautier V."/>
            <person name="Ament-Velasquez S.L."/>
            <person name="Kruys A."/>
            <person name="Hutchinson M.I."/>
            <person name="Powell A.J."/>
            <person name="Barry K."/>
            <person name="Miller A.N."/>
            <person name="Grigoriev I.V."/>
            <person name="Debuchy R."/>
            <person name="Gladieux P."/>
            <person name="Thoren M.H."/>
            <person name="Johannesson H."/>
        </authorList>
    </citation>
    <scope>NUCLEOTIDE SEQUENCE</scope>
    <source>
        <strain evidence="8">CBS 141.50</strain>
    </source>
</reference>
<dbReference type="EMBL" id="MU853557">
    <property type="protein sequence ID" value="KAK4147129.1"/>
    <property type="molecule type" value="Genomic_DNA"/>
</dbReference>
<dbReference type="PROSITE" id="PS00028">
    <property type="entry name" value="ZINC_FINGER_C2H2_1"/>
    <property type="match status" value="2"/>
</dbReference>
<dbReference type="PANTHER" id="PTHR24409:SF295">
    <property type="entry name" value="AZ2-RELATED"/>
    <property type="match status" value="1"/>
</dbReference>
<keyword evidence="3 5" id="KW-0863">Zinc-finger</keyword>
<evidence type="ECO:0000256" key="6">
    <source>
        <dbReference type="SAM" id="MobiDB-lite"/>
    </source>
</evidence>
<feature type="compositionally biased region" description="Acidic residues" evidence="6">
    <location>
        <begin position="350"/>
        <end position="362"/>
    </location>
</feature>
<feature type="region of interest" description="Disordered" evidence="6">
    <location>
        <begin position="337"/>
        <end position="362"/>
    </location>
</feature>
<organism evidence="8 9">
    <name type="scientific">Dichotomopilus funicola</name>
    <dbReference type="NCBI Taxonomy" id="1934379"/>
    <lineage>
        <taxon>Eukaryota</taxon>
        <taxon>Fungi</taxon>
        <taxon>Dikarya</taxon>
        <taxon>Ascomycota</taxon>
        <taxon>Pezizomycotina</taxon>
        <taxon>Sordariomycetes</taxon>
        <taxon>Sordariomycetidae</taxon>
        <taxon>Sordariales</taxon>
        <taxon>Chaetomiaceae</taxon>
        <taxon>Dichotomopilus</taxon>
    </lineage>
</organism>
<reference evidence="8" key="1">
    <citation type="journal article" date="2023" name="Mol. Phylogenet. Evol.">
        <title>Genome-scale phylogeny and comparative genomics of the fungal order Sordariales.</title>
        <authorList>
            <person name="Hensen N."/>
            <person name="Bonometti L."/>
            <person name="Westerberg I."/>
            <person name="Brannstrom I.O."/>
            <person name="Guillou S."/>
            <person name="Cros-Aarteil S."/>
            <person name="Calhoun S."/>
            <person name="Haridas S."/>
            <person name="Kuo A."/>
            <person name="Mondo S."/>
            <person name="Pangilinan J."/>
            <person name="Riley R."/>
            <person name="LaButti K."/>
            <person name="Andreopoulos B."/>
            <person name="Lipzen A."/>
            <person name="Chen C."/>
            <person name="Yan M."/>
            <person name="Daum C."/>
            <person name="Ng V."/>
            <person name="Clum A."/>
            <person name="Steindorff A."/>
            <person name="Ohm R.A."/>
            <person name="Martin F."/>
            <person name="Silar P."/>
            <person name="Natvig D.O."/>
            <person name="Lalanne C."/>
            <person name="Gautier V."/>
            <person name="Ament-Velasquez S.L."/>
            <person name="Kruys A."/>
            <person name="Hutchinson M.I."/>
            <person name="Powell A.J."/>
            <person name="Barry K."/>
            <person name="Miller A.N."/>
            <person name="Grigoriev I.V."/>
            <person name="Debuchy R."/>
            <person name="Gladieux P."/>
            <person name="Hiltunen Thoren M."/>
            <person name="Johannesson H."/>
        </authorList>
    </citation>
    <scope>NUCLEOTIDE SEQUENCE</scope>
    <source>
        <strain evidence="8">CBS 141.50</strain>
    </source>
</reference>
<dbReference type="PROSITE" id="PS50157">
    <property type="entry name" value="ZINC_FINGER_C2H2_2"/>
    <property type="match status" value="1"/>
</dbReference>
<accession>A0AAN6ZRA8</accession>
<dbReference type="InterPro" id="IPR036236">
    <property type="entry name" value="Znf_C2H2_sf"/>
</dbReference>
<evidence type="ECO:0000256" key="2">
    <source>
        <dbReference type="ARBA" id="ARBA00022737"/>
    </source>
</evidence>
<keyword evidence="1" id="KW-0479">Metal-binding</keyword>
<evidence type="ECO:0000256" key="4">
    <source>
        <dbReference type="ARBA" id="ARBA00022833"/>
    </source>
</evidence>
<dbReference type="SMART" id="SM00355">
    <property type="entry name" value="ZnF_C2H2"/>
    <property type="match status" value="4"/>
</dbReference>
<dbReference type="InterPro" id="IPR013087">
    <property type="entry name" value="Znf_C2H2_type"/>
</dbReference>
<proteinExistence type="predicted"/>
<evidence type="ECO:0000259" key="7">
    <source>
        <dbReference type="PROSITE" id="PS50157"/>
    </source>
</evidence>
<dbReference type="GeneID" id="87822014"/>
<dbReference type="SUPFAM" id="SSF57667">
    <property type="entry name" value="beta-beta-alpha zinc fingers"/>
    <property type="match status" value="1"/>
</dbReference>
<dbReference type="Proteomes" id="UP001302676">
    <property type="component" value="Unassembled WGS sequence"/>
</dbReference>
<evidence type="ECO:0000313" key="8">
    <source>
        <dbReference type="EMBL" id="KAK4147129.1"/>
    </source>
</evidence>
<dbReference type="Pfam" id="PF00096">
    <property type="entry name" value="zf-C2H2"/>
    <property type="match status" value="1"/>
</dbReference>
<dbReference type="Gene3D" id="3.30.160.60">
    <property type="entry name" value="Classic Zinc Finger"/>
    <property type="match status" value="1"/>
</dbReference>
<dbReference type="RefSeq" id="XP_062640500.1">
    <property type="nucleotide sequence ID" value="XM_062785401.1"/>
</dbReference>
<evidence type="ECO:0000256" key="5">
    <source>
        <dbReference type="PROSITE-ProRule" id="PRU00042"/>
    </source>
</evidence>
<dbReference type="GO" id="GO:0000977">
    <property type="term" value="F:RNA polymerase II transcription regulatory region sequence-specific DNA binding"/>
    <property type="evidence" value="ECO:0007669"/>
    <property type="project" value="TreeGrafter"/>
</dbReference>
<dbReference type="AlphaFoldDB" id="A0AAN6ZRA8"/>
<comment type="caution">
    <text evidence="8">The sequence shown here is derived from an EMBL/GenBank/DDBJ whole genome shotgun (WGS) entry which is preliminary data.</text>
</comment>